<dbReference type="OrthoDB" id="5988181at2759"/>
<keyword evidence="3" id="KW-1185">Reference proteome</keyword>
<reference evidence="2" key="1">
    <citation type="submission" date="2021-01" db="UniProtKB">
        <authorList>
            <consortium name="EnsemblMetazoa"/>
        </authorList>
    </citation>
    <scope>IDENTIFICATION</scope>
</reference>
<organism evidence="2 3">
    <name type="scientific">Clytia hemisphaerica</name>
    <dbReference type="NCBI Taxonomy" id="252671"/>
    <lineage>
        <taxon>Eukaryota</taxon>
        <taxon>Metazoa</taxon>
        <taxon>Cnidaria</taxon>
        <taxon>Hydrozoa</taxon>
        <taxon>Hydroidolina</taxon>
        <taxon>Leptothecata</taxon>
        <taxon>Obeliida</taxon>
        <taxon>Clytiidae</taxon>
        <taxon>Clytia</taxon>
    </lineage>
</organism>
<dbReference type="Gene3D" id="3.30.160.20">
    <property type="match status" value="2"/>
</dbReference>
<evidence type="ECO:0000313" key="3">
    <source>
        <dbReference type="Proteomes" id="UP000594262"/>
    </source>
</evidence>
<protein>
    <submittedName>
        <fullName evidence="2">Uncharacterized protein</fullName>
    </submittedName>
</protein>
<dbReference type="SUPFAM" id="SSF54768">
    <property type="entry name" value="dsRNA-binding domain-like"/>
    <property type="match status" value="2"/>
</dbReference>
<proteinExistence type="predicted"/>
<feature type="compositionally biased region" description="Basic and acidic residues" evidence="1">
    <location>
        <begin position="136"/>
        <end position="148"/>
    </location>
</feature>
<dbReference type="AlphaFoldDB" id="A0A7M5XLA9"/>
<feature type="compositionally biased region" description="Polar residues" evidence="1">
    <location>
        <begin position="161"/>
        <end position="190"/>
    </location>
</feature>
<feature type="compositionally biased region" description="Polar residues" evidence="1">
    <location>
        <begin position="198"/>
        <end position="212"/>
    </location>
</feature>
<feature type="compositionally biased region" description="Polar residues" evidence="1">
    <location>
        <begin position="124"/>
        <end position="135"/>
    </location>
</feature>
<name>A0A7M5XLA9_9CNID</name>
<feature type="compositionally biased region" description="Low complexity" evidence="1">
    <location>
        <begin position="213"/>
        <end position="224"/>
    </location>
</feature>
<dbReference type="Proteomes" id="UP000594262">
    <property type="component" value="Unplaced"/>
</dbReference>
<accession>A0A7M5XLA9</accession>
<dbReference type="EnsemblMetazoa" id="CLYHEMT025002.2">
    <property type="protein sequence ID" value="CLYHEMP025002.2"/>
    <property type="gene ID" value="CLYHEMG025002"/>
</dbReference>
<feature type="region of interest" description="Disordered" evidence="1">
    <location>
        <begin position="123"/>
        <end position="230"/>
    </location>
</feature>
<evidence type="ECO:0000313" key="2">
    <source>
        <dbReference type="EnsemblMetazoa" id="CLYHEMP025002.2"/>
    </source>
</evidence>
<sequence length="623" mass="71950">LYIFLNSNNSTFLPNIKQNQKMMSSTQNYRALVEFHSMNKNYAPPMYHLQQDSMELPCNYFCSLVVCDKTFSTSQAFPSPDAAETEAAKLACREFQLLESQPPINQKSFVQDEDYDKYYQQQKGNNDFFQGNGFHNEQRGYHRDKPRYEPYQNKQIRTKSFDNQVNHKPKSKIQQQNKSQYQIDSATKSKSQVHHKSPSQPYQRNDDYQQSNQPQPTHQKQAQQKPEKKVYPDLRHRLKTLPVDSSLAIYHSDPIKVSTIGEVWKYMHGDVLANAFKTILTMVAQEEKTEALPRWSHTQIEERVNNHNLYAGECTFKNQTFKSIAPMMSKKQAELSATEDCLRKLGYFQELPTSEYTIQPYKGGRVMYSNQKQIGPLAVLNNINIMFCFANSGSIRTKKIKDSSGEFKYQAFYTLDDQLFVSQPTHSGYYEAKSQVFRMVLKRYNITLDSQLKSQYVFAGLNRDFFQAKYWQRNCPNSRTPSQNKGWLHRSYIDPAFAYDGQQVDIKALKDAMGAIFVLGAKTEVNSHEYFIKQPPALQCQPLQEIQDLMVCHVGSNSDFLPNAALLGNKDFSVPLYVQDEKLFCKKRGCEVKLLPVIFPTCCSCARPPTLDLHPRHNTSPTI</sequence>
<evidence type="ECO:0000256" key="1">
    <source>
        <dbReference type="SAM" id="MobiDB-lite"/>
    </source>
</evidence>